<sequence length="426" mass="47012">MVWQVRSSTAAILLRIAYAVFPEVDWGFVFVDDFGWLLRESSSSLLATSPCLLLLALGTPLCWKKTLLAEVNTWLGFVIDPKGPCVQMARDKHLLVMGILEELKSGKVMSASQIASALGRLQWATTACPLSKPFLKPFWAWKKAYLTAGRPGKLIRALSALLLSLFDLKFRQASPYAPLAIWSGASDASASDYGSAFVGGWLSNAASPSKSEVFWFHCQVTPEDHPWAFDRGCPKKRIAALEMFGTLVLAHFLMEKAPAFIPNLRIPLVSDSQGTVYSLLNDTCKKMPTSVILMEILLQLLHGMQLAPSHVKRDFNTWADELTRPDFHHGFTPSPMGPRRAPGEDVAASCTGFSVDGTNFGFGVLLLGTRPKGFSWESAATPTHHAKRDVRLHGVWCAIFMRISDIKKEKKDEGKKRAAAEVTDME</sequence>
<dbReference type="PANTHER" id="PTHR33050:SF7">
    <property type="entry name" value="RIBONUCLEASE H"/>
    <property type="match status" value="1"/>
</dbReference>
<proteinExistence type="predicted"/>
<dbReference type="PANTHER" id="PTHR33050">
    <property type="entry name" value="REVERSE TRANSCRIPTASE DOMAIN-CONTAINING PROTEIN"/>
    <property type="match status" value="1"/>
</dbReference>
<accession>A0A1Q9DT33</accession>
<protein>
    <submittedName>
        <fullName evidence="1">Uncharacterized protein</fullName>
    </submittedName>
</protein>
<keyword evidence="2" id="KW-1185">Reference proteome</keyword>
<gene>
    <name evidence="1" type="ORF">AK812_SmicGene19281</name>
</gene>
<reference evidence="1 2" key="1">
    <citation type="submission" date="2016-02" db="EMBL/GenBank/DDBJ databases">
        <title>Genome analysis of coral dinoflagellate symbionts highlights evolutionary adaptations to a symbiotic lifestyle.</title>
        <authorList>
            <person name="Aranda M."/>
            <person name="Li Y."/>
            <person name="Liew Y.J."/>
            <person name="Baumgarten S."/>
            <person name="Simakov O."/>
            <person name="Wilson M."/>
            <person name="Piel J."/>
            <person name="Ashoor H."/>
            <person name="Bougouffa S."/>
            <person name="Bajic V.B."/>
            <person name="Ryu T."/>
            <person name="Ravasi T."/>
            <person name="Bayer T."/>
            <person name="Micklem G."/>
            <person name="Kim H."/>
            <person name="Bhak J."/>
            <person name="Lajeunesse T.C."/>
            <person name="Voolstra C.R."/>
        </authorList>
    </citation>
    <scope>NUCLEOTIDE SEQUENCE [LARGE SCALE GENOMIC DNA]</scope>
    <source>
        <strain evidence="1 2">CCMP2467</strain>
    </source>
</reference>
<comment type="caution">
    <text evidence="1">The sequence shown here is derived from an EMBL/GenBank/DDBJ whole genome shotgun (WGS) entry which is preliminary data.</text>
</comment>
<dbReference type="Proteomes" id="UP000186817">
    <property type="component" value="Unassembled WGS sequence"/>
</dbReference>
<name>A0A1Q9DT33_SYMMI</name>
<dbReference type="AlphaFoldDB" id="A0A1Q9DT33"/>
<dbReference type="OrthoDB" id="441620at2759"/>
<dbReference type="OMA" id="QICHSAQ"/>
<evidence type="ECO:0000313" key="2">
    <source>
        <dbReference type="Proteomes" id="UP000186817"/>
    </source>
</evidence>
<evidence type="ECO:0000313" key="1">
    <source>
        <dbReference type="EMBL" id="OLP98288.1"/>
    </source>
</evidence>
<organism evidence="1 2">
    <name type="scientific">Symbiodinium microadriaticum</name>
    <name type="common">Dinoflagellate</name>
    <name type="synonym">Zooxanthella microadriatica</name>
    <dbReference type="NCBI Taxonomy" id="2951"/>
    <lineage>
        <taxon>Eukaryota</taxon>
        <taxon>Sar</taxon>
        <taxon>Alveolata</taxon>
        <taxon>Dinophyceae</taxon>
        <taxon>Suessiales</taxon>
        <taxon>Symbiodiniaceae</taxon>
        <taxon>Symbiodinium</taxon>
    </lineage>
</organism>
<dbReference type="InterPro" id="IPR052055">
    <property type="entry name" value="Hepadnavirus_pol/RT"/>
</dbReference>
<dbReference type="EMBL" id="LSRX01000402">
    <property type="protein sequence ID" value="OLP98288.1"/>
    <property type="molecule type" value="Genomic_DNA"/>
</dbReference>